<dbReference type="InterPro" id="IPR003594">
    <property type="entry name" value="HATPase_dom"/>
</dbReference>
<comment type="catalytic activity">
    <reaction evidence="1">
        <text>ATP + protein L-histidine = ADP + protein N-phospho-L-histidine.</text>
        <dbReference type="EC" id="2.7.13.3"/>
    </reaction>
</comment>
<comment type="subcellular location">
    <subcellularLocation>
        <location evidence="2">Cell inner membrane</location>
        <topology evidence="2">Multi-pass membrane protein</topology>
    </subcellularLocation>
</comment>
<evidence type="ECO:0000256" key="8">
    <source>
        <dbReference type="ARBA" id="ARBA00022692"/>
    </source>
</evidence>
<dbReference type="Pfam" id="PF02518">
    <property type="entry name" value="HATPase_c"/>
    <property type="match status" value="1"/>
</dbReference>
<keyword evidence="12 15" id="KW-1133">Transmembrane helix</keyword>
<evidence type="ECO:0000256" key="5">
    <source>
        <dbReference type="ARBA" id="ARBA00022519"/>
    </source>
</evidence>
<dbReference type="PROSITE" id="PS50885">
    <property type="entry name" value="HAMP"/>
    <property type="match status" value="1"/>
</dbReference>
<name>A0ABT6Q1R5_9PROT</name>
<dbReference type="PANTHER" id="PTHR44936">
    <property type="entry name" value="SENSOR PROTEIN CREC"/>
    <property type="match status" value="1"/>
</dbReference>
<dbReference type="InterPro" id="IPR004358">
    <property type="entry name" value="Sig_transdc_His_kin-like_C"/>
</dbReference>
<dbReference type="PANTHER" id="PTHR44936:SF5">
    <property type="entry name" value="SENSOR HISTIDINE KINASE ENVZ"/>
    <property type="match status" value="1"/>
</dbReference>
<evidence type="ECO:0000256" key="10">
    <source>
        <dbReference type="ARBA" id="ARBA00022777"/>
    </source>
</evidence>
<keyword evidence="7" id="KW-0808">Transferase</keyword>
<evidence type="ECO:0000256" key="11">
    <source>
        <dbReference type="ARBA" id="ARBA00022840"/>
    </source>
</evidence>
<dbReference type="EC" id="2.7.13.3" evidence="3"/>
<evidence type="ECO:0000256" key="9">
    <source>
        <dbReference type="ARBA" id="ARBA00022741"/>
    </source>
</evidence>
<evidence type="ECO:0000313" key="19">
    <source>
        <dbReference type="Proteomes" id="UP001431634"/>
    </source>
</evidence>
<keyword evidence="11 18" id="KW-0067">ATP-binding</keyword>
<gene>
    <name evidence="18" type="ORF">QJV27_06145</name>
</gene>
<keyword evidence="13" id="KW-0902">Two-component regulatory system</keyword>
<feature type="domain" description="HAMP" evidence="17">
    <location>
        <begin position="190"/>
        <end position="242"/>
    </location>
</feature>
<dbReference type="SMART" id="SM00387">
    <property type="entry name" value="HATPase_c"/>
    <property type="match status" value="1"/>
</dbReference>
<dbReference type="SMART" id="SM00388">
    <property type="entry name" value="HisKA"/>
    <property type="match status" value="1"/>
</dbReference>
<keyword evidence="5" id="KW-0997">Cell inner membrane</keyword>
<dbReference type="CDD" id="cd06225">
    <property type="entry name" value="HAMP"/>
    <property type="match status" value="1"/>
</dbReference>
<evidence type="ECO:0000256" key="13">
    <source>
        <dbReference type="ARBA" id="ARBA00023012"/>
    </source>
</evidence>
<dbReference type="Gene3D" id="3.30.565.10">
    <property type="entry name" value="Histidine kinase-like ATPase, C-terminal domain"/>
    <property type="match status" value="1"/>
</dbReference>
<dbReference type="CDD" id="cd00082">
    <property type="entry name" value="HisKA"/>
    <property type="match status" value="1"/>
</dbReference>
<dbReference type="InterPro" id="IPR005467">
    <property type="entry name" value="His_kinase_dom"/>
</dbReference>
<dbReference type="Proteomes" id="UP001431634">
    <property type="component" value="Unassembled WGS sequence"/>
</dbReference>
<keyword evidence="6" id="KW-0597">Phosphoprotein</keyword>
<dbReference type="GO" id="GO:0005524">
    <property type="term" value="F:ATP binding"/>
    <property type="evidence" value="ECO:0007669"/>
    <property type="project" value="UniProtKB-KW"/>
</dbReference>
<feature type="transmembrane region" description="Helical" evidence="15">
    <location>
        <begin position="21"/>
        <end position="38"/>
    </location>
</feature>
<dbReference type="SUPFAM" id="SSF47384">
    <property type="entry name" value="Homodimeric domain of signal transducing histidine kinase"/>
    <property type="match status" value="1"/>
</dbReference>
<evidence type="ECO:0000256" key="7">
    <source>
        <dbReference type="ARBA" id="ARBA00022679"/>
    </source>
</evidence>
<keyword evidence="8 15" id="KW-0812">Transmembrane</keyword>
<dbReference type="SUPFAM" id="SSF55874">
    <property type="entry name" value="ATPase domain of HSP90 chaperone/DNA topoisomerase II/histidine kinase"/>
    <property type="match status" value="1"/>
</dbReference>
<dbReference type="InterPro" id="IPR003660">
    <property type="entry name" value="HAMP_dom"/>
</dbReference>
<dbReference type="InterPro" id="IPR036890">
    <property type="entry name" value="HATPase_C_sf"/>
</dbReference>
<dbReference type="RefSeq" id="WP_281448070.1">
    <property type="nucleotide sequence ID" value="NZ_JASBAO010000001.1"/>
</dbReference>
<dbReference type="InterPro" id="IPR003661">
    <property type="entry name" value="HisK_dim/P_dom"/>
</dbReference>
<accession>A0ABT6Q1R5</accession>
<keyword evidence="19" id="KW-1185">Reference proteome</keyword>
<dbReference type="EMBL" id="JASBAO010000001">
    <property type="protein sequence ID" value="MDI2090955.1"/>
    <property type="molecule type" value="Genomic_DNA"/>
</dbReference>
<protein>
    <recommendedName>
        <fullName evidence="3">histidine kinase</fullName>
        <ecNumber evidence="3">2.7.13.3</ecNumber>
    </recommendedName>
</protein>
<dbReference type="PROSITE" id="PS50109">
    <property type="entry name" value="HIS_KIN"/>
    <property type="match status" value="1"/>
</dbReference>
<feature type="transmembrane region" description="Helical" evidence="15">
    <location>
        <begin position="168"/>
        <end position="189"/>
    </location>
</feature>
<feature type="domain" description="Histidine kinase" evidence="16">
    <location>
        <begin position="250"/>
        <end position="461"/>
    </location>
</feature>
<evidence type="ECO:0000256" key="4">
    <source>
        <dbReference type="ARBA" id="ARBA00022475"/>
    </source>
</evidence>
<organism evidence="18 19">
    <name type="scientific">Commensalibacter oyaizuii</name>
    <dbReference type="NCBI Taxonomy" id="3043873"/>
    <lineage>
        <taxon>Bacteria</taxon>
        <taxon>Pseudomonadati</taxon>
        <taxon>Pseudomonadota</taxon>
        <taxon>Alphaproteobacteria</taxon>
        <taxon>Acetobacterales</taxon>
        <taxon>Acetobacteraceae</taxon>
    </lineage>
</organism>
<evidence type="ECO:0000256" key="1">
    <source>
        <dbReference type="ARBA" id="ARBA00000085"/>
    </source>
</evidence>
<evidence type="ECO:0000256" key="6">
    <source>
        <dbReference type="ARBA" id="ARBA00022553"/>
    </source>
</evidence>
<evidence type="ECO:0000256" key="2">
    <source>
        <dbReference type="ARBA" id="ARBA00004429"/>
    </source>
</evidence>
<dbReference type="Gene3D" id="1.10.287.130">
    <property type="match status" value="1"/>
</dbReference>
<evidence type="ECO:0000259" key="17">
    <source>
        <dbReference type="PROSITE" id="PS50885"/>
    </source>
</evidence>
<sequence>MSKFFQEKWRFFPASLAARTATLLIVGMGLIEVCGLLIHTMDRLDFDRITQEQEAANRATAIYRDISEVDSKDRIDEIDDLDPIHGFTIFLSSKPDLQKIQPRSQKLEQTVSHLLTTVLFPPELRPLKIIAASNRRTHKSAIAFQLPDDKQWLNITYTLSSPNPFNSATFPIAFFVMATATGLLTLWGVRRLIAPVGTLAAAAERLGQDVNAPPLPETGPIEVARAARAFNNMAHRINRFVNDRTQLLLAIGHDLRTPITRLKLRSEFIDDPTLQRKFIADLDELESMINATLAFGKDSARHEPIISLDLTTLIQTLIDELQETHPEHADRIILCEPIPHIIIKGRPINLKRALQNLMENALKYGGNVSVTLEVDTTHNYDFHNDKRINILIEDDGPGIEEDSLDYVFEPFVRMETSRNRTTGGTGLGLSITRNILRGQGGDIILYNRSPHGLCAKVTLVG</sequence>
<comment type="caution">
    <text evidence="18">The sequence shown here is derived from an EMBL/GenBank/DDBJ whole genome shotgun (WGS) entry which is preliminary data.</text>
</comment>
<reference evidence="18" key="1">
    <citation type="submission" date="2023-05" db="EMBL/GenBank/DDBJ databases">
        <title>Whole genome sequence of Commensalibacter sp.</title>
        <authorList>
            <person name="Charoenyingcharoen P."/>
            <person name="Yukphan P."/>
        </authorList>
    </citation>
    <scope>NUCLEOTIDE SEQUENCE</scope>
    <source>
        <strain evidence="18">TBRC 16381</strain>
    </source>
</reference>
<proteinExistence type="predicted"/>
<dbReference type="SMART" id="SM00304">
    <property type="entry name" value="HAMP"/>
    <property type="match status" value="1"/>
</dbReference>
<dbReference type="InterPro" id="IPR050980">
    <property type="entry name" value="2C_sensor_his_kinase"/>
</dbReference>
<evidence type="ECO:0000256" key="15">
    <source>
        <dbReference type="SAM" id="Phobius"/>
    </source>
</evidence>
<keyword evidence="10" id="KW-0418">Kinase</keyword>
<evidence type="ECO:0000256" key="3">
    <source>
        <dbReference type="ARBA" id="ARBA00012438"/>
    </source>
</evidence>
<evidence type="ECO:0000256" key="12">
    <source>
        <dbReference type="ARBA" id="ARBA00022989"/>
    </source>
</evidence>
<keyword evidence="9" id="KW-0547">Nucleotide-binding</keyword>
<evidence type="ECO:0000256" key="14">
    <source>
        <dbReference type="ARBA" id="ARBA00023136"/>
    </source>
</evidence>
<evidence type="ECO:0000313" key="18">
    <source>
        <dbReference type="EMBL" id="MDI2090955.1"/>
    </source>
</evidence>
<dbReference type="InterPro" id="IPR036097">
    <property type="entry name" value="HisK_dim/P_sf"/>
</dbReference>
<keyword evidence="4" id="KW-1003">Cell membrane</keyword>
<evidence type="ECO:0000259" key="16">
    <source>
        <dbReference type="PROSITE" id="PS50109"/>
    </source>
</evidence>
<keyword evidence="14 15" id="KW-0472">Membrane</keyword>
<dbReference type="Pfam" id="PF00672">
    <property type="entry name" value="HAMP"/>
    <property type="match status" value="1"/>
</dbReference>
<dbReference type="PRINTS" id="PR00344">
    <property type="entry name" value="BCTRLSENSOR"/>
</dbReference>